<dbReference type="EMBL" id="WINI01000008">
    <property type="protein sequence ID" value="MQR02252.1"/>
    <property type="molecule type" value="Genomic_DNA"/>
</dbReference>
<evidence type="ECO:0000313" key="2">
    <source>
        <dbReference type="Proteomes" id="UP000451565"/>
    </source>
</evidence>
<dbReference type="AlphaFoldDB" id="A0A843YYJ1"/>
<accession>A0A843YYJ1</accession>
<dbReference type="OrthoDB" id="8521216at2"/>
<dbReference type="RefSeq" id="WP_153235861.1">
    <property type="nucleotide sequence ID" value="NZ_WINI01000008.1"/>
</dbReference>
<gene>
    <name evidence="1" type="ORF">GEV47_16370</name>
</gene>
<reference evidence="1 2" key="1">
    <citation type="submission" date="2019-10" db="EMBL/GenBank/DDBJ databases">
        <title>Glaciimonas soli sp. nov., a psychrophilic bacterium isolated from the forest soil of a high elevation mountain in Taiwan.</title>
        <authorList>
            <person name="Wang L.-T."/>
            <person name="Shieh W.Y."/>
        </authorList>
    </citation>
    <scope>NUCLEOTIDE SEQUENCE [LARGE SCALE GENOMIC DNA]</scope>
    <source>
        <strain evidence="1 2">GS1</strain>
    </source>
</reference>
<dbReference type="Proteomes" id="UP000451565">
    <property type="component" value="Unassembled WGS sequence"/>
</dbReference>
<comment type="caution">
    <text evidence="1">The sequence shown here is derived from an EMBL/GenBank/DDBJ whole genome shotgun (WGS) entry which is preliminary data.</text>
</comment>
<proteinExistence type="predicted"/>
<name>A0A843YYJ1_9BURK</name>
<evidence type="ECO:0000313" key="1">
    <source>
        <dbReference type="EMBL" id="MQR02252.1"/>
    </source>
</evidence>
<evidence type="ECO:0008006" key="3">
    <source>
        <dbReference type="Google" id="ProtNLM"/>
    </source>
</evidence>
<protein>
    <recommendedName>
        <fullName evidence="3">DUF721 domain-containing protein</fullName>
    </recommendedName>
</protein>
<keyword evidence="2" id="KW-1185">Reference proteome</keyword>
<sequence>MRKLTFPSSFVQASGQKGSFKPSNLPPRDAATFLRGSDKIGAMLPALTRMAALQKQCLAGLPSMFETCEVLNFEAGQLVLSAPNAALATKLKQQLPKLQNYLLLGNWQVNAIRIKVQVGTSLHNLTPKPLPPKQAHLTPQALSAFASLANSLEPTVHNDALITALTSMVKRHRSAT</sequence>
<organism evidence="1 2">
    <name type="scientific">Glaciimonas soli</name>
    <dbReference type="NCBI Taxonomy" id="2590999"/>
    <lineage>
        <taxon>Bacteria</taxon>
        <taxon>Pseudomonadati</taxon>
        <taxon>Pseudomonadota</taxon>
        <taxon>Betaproteobacteria</taxon>
        <taxon>Burkholderiales</taxon>
        <taxon>Oxalobacteraceae</taxon>
        <taxon>Glaciimonas</taxon>
    </lineage>
</organism>